<proteinExistence type="predicted"/>
<accession>A0A378KN41</accession>
<organism evidence="1 2">
    <name type="scientific">Legionella feeleii</name>
    <dbReference type="NCBI Taxonomy" id="453"/>
    <lineage>
        <taxon>Bacteria</taxon>
        <taxon>Pseudomonadati</taxon>
        <taxon>Pseudomonadota</taxon>
        <taxon>Gammaproteobacteria</taxon>
        <taxon>Legionellales</taxon>
        <taxon>Legionellaceae</taxon>
        <taxon>Legionella</taxon>
    </lineage>
</organism>
<dbReference type="AlphaFoldDB" id="A0A378KN41"/>
<gene>
    <name evidence="1" type="ORF">NCTC11978_03291</name>
</gene>
<reference evidence="1 2" key="1">
    <citation type="submission" date="2018-06" db="EMBL/GenBank/DDBJ databases">
        <authorList>
            <consortium name="Pathogen Informatics"/>
            <person name="Doyle S."/>
        </authorList>
    </citation>
    <scope>NUCLEOTIDE SEQUENCE [LARGE SCALE GENOMIC DNA]</scope>
    <source>
        <strain evidence="1 2">NCTC11978</strain>
    </source>
</reference>
<evidence type="ECO:0000313" key="2">
    <source>
        <dbReference type="Proteomes" id="UP000254033"/>
    </source>
</evidence>
<evidence type="ECO:0000313" key="1">
    <source>
        <dbReference type="EMBL" id="STX88274.1"/>
    </source>
</evidence>
<name>A0A378KN41_9GAMM</name>
<sequence>MNIVLNYIDRHSVLTFELELLCIIDGLWYTGRHGDFEIHDVVDTGYGKKSLR</sequence>
<dbReference type="RefSeq" id="WP_181874970.1">
    <property type="nucleotide sequence ID" value="NZ_UGNY01000002.1"/>
</dbReference>
<dbReference type="EMBL" id="UGNY01000002">
    <property type="protein sequence ID" value="STX88274.1"/>
    <property type="molecule type" value="Genomic_DNA"/>
</dbReference>
<dbReference type="Proteomes" id="UP000254033">
    <property type="component" value="Unassembled WGS sequence"/>
</dbReference>
<protein>
    <submittedName>
        <fullName evidence="1">Uncharacterized protein</fullName>
    </submittedName>
</protein>